<sequence>MTLSCPVIYACPDTKIPKGYCTIKLDNLTRGTCDDGNILIPYCPCESQEELISTGILIAAVVGISIAFIFSIVCTIVLFTIKYIRLKNRLNDEKELNKKISEAKKDLKAPMPDFVPDSSPVYYLAENIYHTVEEPNEKHYSKADTNRTNCENAQEKADGMKPIYSRVHKKRPDSNIVNLTENYIYNVEI</sequence>
<evidence type="ECO:0000313" key="2">
    <source>
        <dbReference type="EMBL" id="CAD5112004.1"/>
    </source>
</evidence>
<accession>A0A7I8V8K3</accession>
<keyword evidence="1" id="KW-1133">Transmembrane helix</keyword>
<comment type="caution">
    <text evidence="2">The sequence shown here is derived from an EMBL/GenBank/DDBJ whole genome shotgun (WGS) entry which is preliminary data.</text>
</comment>
<keyword evidence="1" id="KW-0472">Membrane</keyword>
<feature type="transmembrane region" description="Helical" evidence="1">
    <location>
        <begin position="56"/>
        <end position="81"/>
    </location>
</feature>
<dbReference type="EMBL" id="CAJFCJ010000002">
    <property type="protein sequence ID" value="CAD5112004.1"/>
    <property type="molecule type" value="Genomic_DNA"/>
</dbReference>
<dbReference type="AlphaFoldDB" id="A0A7I8V8K3"/>
<organism evidence="2 3">
    <name type="scientific">Dimorphilus gyrociliatus</name>
    <dbReference type="NCBI Taxonomy" id="2664684"/>
    <lineage>
        <taxon>Eukaryota</taxon>
        <taxon>Metazoa</taxon>
        <taxon>Spiralia</taxon>
        <taxon>Lophotrochozoa</taxon>
        <taxon>Annelida</taxon>
        <taxon>Polychaeta</taxon>
        <taxon>Polychaeta incertae sedis</taxon>
        <taxon>Dinophilidae</taxon>
        <taxon>Dimorphilus</taxon>
    </lineage>
</organism>
<gene>
    <name evidence="2" type="ORF">DGYR_LOCUS1213</name>
</gene>
<keyword evidence="1" id="KW-0812">Transmembrane</keyword>
<proteinExistence type="predicted"/>
<evidence type="ECO:0000313" key="3">
    <source>
        <dbReference type="Proteomes" id="UP000549394"/>
    </source>
</evidence>
<keyword evidence="3" id="KW-1185">Reference proteome</keyword>
<name>A0A7I8V8K3_9ANNE</name>
<protein>
    <submittedName>
        <fullName evidence="2">Uncharacterized protein</fullName>
    </submittedName>
</protein>
<evidence type="ECO:0000256" key="1">
    <source>
        <dbReference type="SAM" id="Phobius"/>
    </source>
</evidence>
<dbReference type="Proteomes" id="UP000549394">
    <property type="component" value="Unassembled WGS sequence"/>
</dbReference>
<reference evidence="2 3" key="1">
    <citation type="submission" date="2020-08" db="EMBL/GenBank/DDBJ databases">
        <authorList>
            <person name="Hejnol A."/>
        </authorList>
    </citation>
    <scope>NUCLEOTIDE SEQUENCE [LARGE SCALE GENOMIC DNA]</scope>
</reference>